<accession>A0A3P6BWT2</accession>
<gene>
    <name evidence="1" type="ORF">BRAA07T30688Z</name>
</gene>
<organism evidence="1">
    <name type="scientific">Brassica campestris</name>
    <name type="common">Field mustard</name>
    <dbReference type="NCBI Taxonomy" id="3711"/>
    <lineage>
        <taxon>Eukaryota</taxon>
        <taxon>Viridiplantae</taxon>
        <taxon>Streptophyta</taxon>
        <taxon>Embryophyta</taxon>
        <taxon>Tracheophyta</taxon>
        <taxon>Spermatophyta</taxon>
        <taxon>Magnoliopsida</taxon>
        <taxon>eudicotyledons</taxon>
        <taxon>Gunneridae</taxon>
        <taxon>Pentapetalae</taxon>
        <taxon>rosids</taxon>
        <taxon>malvids</taxon>
        <taxon>Brassicales</taxon>
        <taxon>Brassicaceae</taxon>
        <taxon>Brassiceae</taxon>
        <taxon>Brassica</taxon>
    </lineage>
</organism>
<proteinExistence type="predicted"/>
<reference evidence="1" key="1">
    <citation type="submission" date="2018-11" db="EMBL/GenBank/DDBJ databases">
        <authorList>
            <consortium name="Genoscope - CEA"/>
            <person name="William W."/>
        </authorList>
    </citation>
    <scope>NUCLEOTIDE SEQUENCE</scope>
</reference>
<protein>
    <submittedName>
        <fullName evidence="1">Uncharacterized protein</fullName>
    </submittedName>
</protein>
<dbReference type="AlphaFoldDB" id="A0A3P6BWT2"/>
<evidence type="ECO:0000313" key="1">
    <source>
        <dbReference type="EMBL" id="VDD00762.1"/>
    </source>
</evidence>
<sequence>MAEEDLECGRWCFLWNPLSRMSQHRYNKVDAFVFFFLDDLLENGTLEGRKMQRPHCPTSAFIRETKAERLEPV</sequence>
<dbReference type="EMBL" id="LR031574">
    <property type="protein sequence ID" value="VDD00762.1"/>
    <property type="molecule type" value="Genomic_DNA"/>
</dbReference>
<name>A0A3P6BWT2_BRACM</name>